<evidence type="ECO:0000256" key="9">
    <source>
        <dbReference type="ARBA" id="ARBA00022842"/>
    </source>
</evidence>
<evidence type="ECO:0000256" key="6">
    <source>
        <dbReference type="ARBA" id="ARBA00022723"/>
    </source>
</evidence>
<dbReference type="GO" id="GO:0002949">
    <property type="term" value="P:tRNA threonylcarbamoyladenosine modification"/>
    <property type="evidence" value="ECO:0007669"/>
    <property type="project" value="InterPro"/>
</dbReference>
<keyword evidence="12" id="KW-1185">Reference proteome</keyword>
<evidence type="ECO:0000313" key="12">
    <source>
        <dbReference type="Proteomes" id="UP000297454"/>
    </source>
</evidence>
<gene>
    <name evidence="11" type="primary">tsaE</name>
    <name evidence="11" type="ORF">EQF91_05445</name>
</gene>
<protein>
    <recommendedName>
        <fullName evidence="3">tRNA threonylcarbamoyladenosine biosynthesis protein TsaE</fullName>
    </recommendedName>
    <alternativeName>
        <fullName evidence="10">t(6)A37 threonylcarbamoyladenosine biosynthesis protein TsaE</fullName>
    </alternativeName>
</protein>
<evidence type="ECO:0000256" key="3">
    <source>
        <dbReference type="ARBA" id="ARBA00019010"/>
    </source>
</evidence>
<dbReference type="Proteomes" id="UP000297454">
    <property type="component" value="Unassembled WGS sequence"/>
</dbReference>
<accession>A0A4R9C0U8</accession>
<dbReference type="Gene3D" id="3.40.50.300">
    <property type="entry name" value="P-loop containing nucleotide triphosphate hydrolases"/>
    <property type="match status" value="1"/>
</dbReference>
<dbReference type="GO" id="GO:0046872">
    <property type="term" value="F:metal ion binding"/>
    <property type="evidence" value="ECO:0007669"/>
    <property type="project" value="UniProtKB-KW"/>
</dbReference>
<evidence type="ECO:0000256" key="1">
    <source>
        <dbReference type="ARBA" id="ARBA00004496"/>
    </source>
</evidence>
<keyword evidence="6" id="KW-0479">Metal-binding</keyword>
<evidence type="ECO:0000256" key="2">
    <source>
        <dbReference type="ARBA" id="ARBA00007599"/>
    </source>
</evidence>
<name>A0A4R9C0U8_9FIRM</name>
<dbReference type="EMBL" id="SCFR01000017">
    <property type="protein sequence ID" value="TFF65682.1"/>
    <property type="molecule type" value="Genomic_DNA"/>
</dbReference>
<comment type="subcellular location">
    <subcellularLocation>
        <location evidence="1">Cytoplasm</location>
    </subcellularLocation>
</comment>
<comment type="similarity">
    <text evidence="2">Belongs to the TsaE family.</text>
</comment>
<evidence type="ECO:0000313" key="11">
    <source>
        <dbReference type="EMBL" id="TFF65682.1"/>
    </source>
</evidence>
<keyword evidence="9" id="KW-0460">Magnesium</keyword>
<keyword evidence="11" id="KW-0808">Transferase</keyword>
<dbReference type="AlphaFoldDB" id="A0A4R9C0U8"/>
<evidence type="ECO:0000256" key="4">
    <source>
        <dbReference type="ARBA" id="ARBA00022490"/>
    </source>
</evidence>
<reference evidence="11 12" key="1">
    <citation type="submission" date="2019-01" db="EMBL/GenBank/DDBJ databases">
        <title>Draft Genome Sequences of Helcococcus ovis Strains Isolated from the Uterus and Vagina of Dairy Cows with Metritis.</title>
        <authorList>
            <person name="Cunha F."/>
            <person name="Jeon S.J."/>
            <person name="Kutzer P."/>
            <person name="Galvao K.N."/>
        </authorList>
    </citation>
    <scope>NUCLEOTIDE SEQUENCE [LARGE SCALE GENOMIC DNA]</scope>
    <source>
        <strain evidence="11 12">KG-37</strain>
    </source>
</reference>
<comment type="caution">
    <text evidence="11">The sequence shown here is derived from an EMBL/GenBank/DDBJ whole genome shotgun (WGS) entry which is preliminary data.</text>
</comment>
<sequence length="153" mass="17830">MKREIKDLRELENFGKKLAKELKFGDVISLKGDLGAGKTTLVQFVAKELGVEDYVTSPTFSIVNIYEGQQKIYHMDLYRLEDPEELEQIDFENYFYPEGITFIEWAEKGGYYLPEDMIEISIEIGLNKRIIYIEENNIRAKEIGEKLNEDFGD</sequence>
<keyword evidence="8" id="KW-0067">ATP-binding</keyword>
<dbReference type="PANTHER" id="PTHR33540:SF2">
    <property type="entry name" value="TRNA THREONYLCARBAMOYLADENOSINE BIOSYNTHESIS PROTEIN TSAE"/>
    <property type="match status" value="1"/>
</dbReference>
<dbReference type="SUPFAM" id="SSF52540">
    <property type="entry name" value="P-loop containing nucleoside triphosphate hydrolases"/>
    <property type="match status" value="1"/>
</dbReference>
<keyword evidence="5" id="KW-0819">tRNA processing</keyword>
<dbReference type="GO" id="GO:0005524">
    <property type="term" value="F:ATP binding"/>
    <property type="evidence" value="ECO:0007669"/>
    <property type="project" value="UniProtKB-KW"/>
</dbReference>
<dbReference type="Pfam" id="PF02367">
    <property type="entry name" value="TsaE"/>
    <property type="match status" value="1"/>
</dbReference>
<evidence type="ECO:0000256" key="10">
    <source>
        <dbReference type="ARBA" id="ARBA00032441"/>
    </source>
</evidence>
<proteinExistence type="inferred from homology"/>
<dbReference type="PANTHER" id="PTHR33540">
    <property type="entry name" value="TRNA THREONYLCARBAMOYLADENOSINE BIOSYNTHESIS PROTEIN TSAE"/>
    <property type="match status" value="1"/>
</dbReference>
<dbReference type="NCBIfam" id="TIGR00150">
    <property type="entry name" value="T6A_YjeE"/>
    <property type="match status" value="1"/>
</dbReference>
<organism evidence="11 12">
    <name type="scientific">Helcococcus ovis</name>
    <dbReference type="NCBI Taxonomy" id="72026"/>
    <lineage>
        <taxon>Bacteria</taxon>
        <taxon>Bacillati</taxon>
        <taxon>Bacillota</taxon>
        <taxon>Tissierellia</taxon>
        <taxon>Tissierellales</taxon>
        <taxon>Peptoniphilaceae</taxon>
        <taxon>Helcococcus</taxon>
    </lineage>
</organism>
<keyword evidence="4" id="KW-0963">Cytoplasm</keyword>
<keyword evidence="7" id="KW-0547">Nucleotide-binding</keyword>
<dbReference type="InterPro" id="IPR027417">
    <property type="entry name" value="P-loop_NTPase"/>
</dbReference>
<evidence type="ECO:0000256" key="5">
    <source>
        <dbReference type="ARBA" id="ARBA00022694"/>
    </source>
</evidence>
<dbReference type="InterPro" id="IPR003442">
    <property type="entry name" value="T6A_TsaE"/>
</dbReference>
<evidence type="ECO:0000256" key="7">
    <source>
        <dbReference type="ARBA" id="ARBA00022741"/>
    </source>
</evidence>
<dbReference type="GO" id="GO:0016740">
    <property type="term" value="F:transferase activity"/>
    <property type="evidence" value="ECO:0007669"/>
    <property type="project" value="UniProtKB-KW"/>
</dbReference>
<dbReference type="RefSeq" id="WP_134744423.1">
    <property type="nucleotide sequence ID" value="NZ_CP119761.1"/>
</dbReference>
<evidence type="ECO:0000256" key="8">
    <source>
        <dbReference type="ARBA" id="ARBA00022840"/>
    </source>
</evidence>
<dbReference type="GO" id="GO:0005737">
    <property type="term" value="C:cytoplasm"/>
    <property type="evidence" value="ECO:0007669"/>
    <property type="project" value="UniProtKB-SubCell"/>
</dbReference>